<dbReference type="STRING" id="1850252.LPB136_10405"/>
<dbReference type="InterPro" id="IPR029052">
    <property type="entry name" value="Metallo-depent_PP-like"/>
</dbReference>
<dbReference type="AlphaFoldDB" id="A0A1L3JKS2"/>
<dbReference type="PANTHER" id="PTHR42850">
    <property type="entry name" value="METALLOPHOSPHOESTERASE"/>
    <property type="match status" value="1"/>
</dbReference>
<dbReference type="InterPro" id="IPR024654">
    <property type="entry name" value="Calcineurin-like_PHP_lpxH"/>
</dbReference>
<dbReference type="PIRSF" id="PIRSF000883">
    <property type="entry name" value="Pesterase_MJ0912"/>
    <property type="match status" value="1"/>
</dbReference>
<dbReference type="Pfam" id="PF12850">
    <property type="entry name" value="Metallophos_2"/>
    <property type="match status" value="1"/>
</dbReference>
<keyword evidence="4" id="KW-1185">Reference proteome</keyword>
<dbReference type="KEGG" id="ten:LPB136_10405"/>
<dbReference type="InterPro" id="IPR011152">
    <property type="entry name" value="Pesterase_MJ0912"/>
</dbReference>
<dbReference type="EMBL" id="CP018155">
    <property type="protein sequence ID" value="APG65750.1"/>
    <property type="molecule type" value="Genomic_DNA"/>
</dbReference>
<dbReference type="Proteomes" id="UP000181898">
    <property type="component" value="Chromosome"/>
</dbReference>
<dbReference type="GO" id="GO:0005737">
    <property type="term" value="C:cytoplasm"/>
    <property type="evidence" value="ECO:0007669"/>
    <property type="project" value="TreeGrafter"/>
</dbReference>
<comment type="similarity">
    <text evidence="1">Belongs to the metallophosphoesterase superfamily. YfcE family.</text>
</comment>
<name>A0A1L3JKS2_9FLAO</name>
<gene>
    <name evidence="3" type="ORF">LPB136_10405</name>
</gene>
<organism evidence="3 4">
    <name type="scientific">Tenacibaculum todarodis</name>
    <dbReference type="NCBI Taxonomy" id="1850252"/>
    <lineage>
        <taxon>Bacteria</taxon>
        <taxon>Pseudomonadati</taxon>
        <taxon>Bacteroidota</taxon>
        <taxon>Flavobacteriia</taxon>
        <taxon>Flavobacteriales</taxon>
        <taxon>Flavobacteriaceae</taxon>
        <taxon>Tenacibaculum</taxon>
    </lineage>
</organism>
<dbReference type="CDD" id="cd00838">
    <property type="entry name" value="MPP_superfamily"/>
    <property type="match status" value="1"/>
</dbReference>
<dbReference type="GO" id="GO:0016791">
    <property type="term" value="F:phosphatase activity"/>
    <property type="evidence" value="ECO:0007669"/>
    <property type="project" value="TreeGrafter"/>
</dbReference>
<reference evidence="3 4" key="1">
    <citation type="submission" date="2016-11" db="EMBL/GenBank/DDBJ databases">
        <title>Tenacibaculum sp. LPB0136, isolated from marine environment.</title>
        <authorList>
            <person name="Kim E."/>
            <person name="Yi H."/>
        </authorList>
    </citation>
    <scope>NUCLEOTIDE SEQUENCE [LARGE SCALE GENOMIC DNA]</scope>
    <source>
        <strain evidence="3 4">LPB0136</strain>
    </source>
</reference>
<dbReference type="Gene3D" id="3.60.21.10">
    <property type="match status" value="1"/>
</dbReference>
<dbReference type="RefSeq" id="WP_072556274.1">
    <property type="nucleotide sequence ID" value="NZ_CP018155.1"/>
</dbReference>
<proteinExistence type="inferred from homology"/>
<evidence type="ECO:0000313" key="3">
    <source>
        <dbReference type="EMBL" id="APG65750.1"/>
    </source>
</evidence>
<evidence type="ECO:0000259" key="2">
    <source>
        <dbReference type="Pfam" id="PF12850"/>
    </source>
</evidence>
<dbReference type="InterPro" id="IPR050126">
    <property type="entry name" value="Ap4A_hydrolase"/>
</dbReference>
<accession>A0A1L3JKS2</accession>
<feature type="domain" description="Calcineurin-like phosphoesterase" evidence="2">
    <location>
        <begin position="1"/>
        <end position="210"/>
    </location>
</feature>
<evidence type="ECO:0000313" key="4">
    <source>
        <dbReference type="Proteomes" id="UP000181898"/>
    </source>
</evidence>
<dbReference type="SUPFAM" id="SSF56300">
    <property type="entry name" value="Metallo-dependent phosphatases"/>
    <property type="match status" value="1"/>
</dbReference>
<dbReference type="PANTHER" id="PTHR42850:SF2">
    <property type="entry name" value="BLL5683 PROTEIN"/>
    <property type="match status" value="1"/>
</dbReference>
<dbReference type="OrthoDB" id="9813918at2"/>
<sequence length="255" mass="29003">MKIALFSDVHANLPALNAFFESVDKQNIDAIYCLGDLVGYNIWPNEVIQAIKERRIPTIAGNHDFNIARMSTDNVAAYKTDKNLNKGSISKAFTNEVLSLENRKYLHTLPMHINLEFQLKESKFNLLLVHGSPNKIDEYLFEENENMLSIMENANADILCFGHTHKPYHKVLSTKKSGELKYKHAINTGSVGKPKDNNNKGCYVILDINENASLLNKQSIKVEFIRFNYNIEKAAKAVEESILSNDFAENLRYGY</sequence>
<protein>
    <submittedName>
        <fullName evidence="3">YfcE family phosphodiesterase</fullName>
    </submittedName>
</protein>
<evidence type="ECO:0000256" key="1">
    <source>
        <dbReference type="ARBA" id="ARBA00008950"/>
    </source>
</evidence>